<gene>
    <name evidence="4" type="ORF">SAMN04488694_101153</name>
    <name evidence="3" type="ORF">SAMN05192552_1002153</name>
</gene>
<reference evidence="4" key="1">
    <citation type="submission" date="2016-10" db="EMBL/GenBank/DDBJ databases">
        <authorList>
            <person name="de Groot N.N."/>
        </authorList>
    </citation>
    <scope>NUCLEOTIDE SEQUENCE [LARGE SCALE GENOMIC DNA]</scope>
    <source>
        <strain evidence="4">CDM_6</strain>
    </source>
</reference>
<dbReference type="CDD" id="cd02966">
    <property type="entry name" value="TlpA_like_family"/>
    <property type="match status" value="1"/>
</dbReference>
<reference evidence="5 6" key="2">
    <citation type="submission" date="2016-10" db="EMBL/GenBank/DDBJ databases">
        <authorList>
            <person name="Varghese N."/>
            <person name="Submissions S."/>
        </authorList>
    </citation>
    <scope>NUCLEOTIDE SEQUENCE [LARGE SCALE GENOMIC DNA]</scope>
    <source>
        <strain evidence="3 6">CDM_1</strain>
        <strain evidence="5">CDM_6</strain>
    </source>
</reference>
<dbReference type="PANTHER" id="PTHR42852">
    <property type="entry name" value="THIOL:DISULFIDE INTERCHANGE PROTEIN DSBE"/>
    <property type="match status" value="1"/>
</dbReference>
<proteinExistence type="predicted"/>
<dbReference type="AlphaFoldDB" id="A0A1G6JU17"/>
<evidence type="ECO:0000313" key="5">
    <source>
        <dbReference type="Proteomes" id="UP000199320"/>
    </source>
</evidence>
<evidence type="ECO:0000313" key="6">
    <source>
        <dbReference type="Proteomes" id="UP000324021"/>
    </source>
</evidence>
<accession>A0A1G6JU17</accession>
<sequence length="207" mass="21383">MRRREIVAGLGSIGALAGAGGLLLGDGFLSQADTADADDGGDDGGPLTVETIDARGSDAGTLSVPNGDLMVVELFVTGCGNCQAQMPNLAEAHAQLVADYGDELTFLGATYQSPEGKPPAELRDWWRAHGGNWPIGYDPTGDIAAQYGIVGYPVTVVIDGNGEKRWEKLGITSPDVIVDRVESILETSNDGATNSSADANATESTST</sequence>
<dbReference type="InterPro" id="IPR013766">
    <property type="entry name" value="Thioredoxin_domain"/>
</dbReference>
<dbReference type="InterPro" id="IPR036249">
    <property type="entry name" value="Thioredoxin-like_sf"/>
</dbReference>
<dbReference type="GO" id="GO:0016853">
    <property type="term" value="F:isomerase activity"/>
    <property type="evidence" value="ECO:0007669"/>
    <property type="project" value="UniProtKB-KW"/>
</dbReference>
<dbReference type="STRING" id="392421.SAMN04488694_101153"/>
<dbReference type="SUPFAM" id="SSF52833">
    <property type="entry name" value="Thioredoxin-like"/>
    <property type="match status" value="1"/>
</dbReference>
<evidence type="ECO:0000313" key="3">
    <source>
        <dbReference type="EMBL" id="SDC22269.1"/>
    </source>
</evidence>
<keyword evidence="5" id="KW-1185">Reference proteome</keyword>
<dbReference type="Gene3D" id="3.40.30.10">
    <property type="entry name" value="Glutaredoxin"/>
    <property type="match status" value="1"/>
</dbReference>
<dbReference type="Proteomes" id="UP000199320">
    <property type="component" value="Unassembled WGS sequence"/>
</dbReference>
<dbReference type="RefSeq" id="WP_092929081.1">
    <property type="nucleotide sequence ID" value="NZ_FMZP01000002.1"/>
</dbReference>
<keyword evidence="3" id="KW-0413">Isomerase</keyword>
<feature type="domain" description="Thioredoxin" evidence="2">
    <location>
        <begin position="22"/>
        <end position="186"/>
    </location>
</feature>
<dbReference type="GO" id="GO:0016491">
    <property type="term" value="F:oxidoreductase activity"/>
    <property type="evidence" value="ECO:0007669"/>
    <property type="project" value="InterPro"/>
</dbReference>
<organism evidence="3 6">
    <name type="scientific">Natrinema hispanicum</name>
    <dbReference type="NCBI Taxonomy" id="392421"/>
    <lineage>
        <taxon>Archaea</taxon>
        <taxon>Methanobacteriati</taxon>
        <taxon>Methanobacteriota</taxon>
        <taxon>Stenosarchaea group</taxon>
        <taxon>Halobacteria</taxon>
        <taxon>Halobacteriales</taxon>
        <taxon>Natrialbaceae</taxon>
        <taxon>Natrinema</taxon>
    </lineage>
</organism>
<dbReference type="OrthoDB" id="115386at2157"/>
<evidence type="ECO:0000256" key="1">
    <source>
        <dbReference type="SAM" id="MobiDB-lite"/>
    </source>
</evidence>
<dbReference type="PANTHER" id="PTHR42852:SF17">
    <property type="entry name" value="THIOREDOXIN-LIKE PROTEIN HI_1115"/>
    <property type="match status" value="1"/>
</dbReference>
<protein>
    <submittedName>
        <fullName evidence="3">Thiol-disulfide isomerase or thioredoxin</fullName>
    </submittedName>
</protein>
<dbReference type="Pfam" id="PF00578">
    <property type="entry name" value="AhpC-TSA"/>
    <property type="match status" value="1"/>
</dbReference>
<dbReference type="Proteomes" id="UP000324021">
    <property type="component" value="Unassembled WGS sequence"/>
</dbReference>
<dbReference type="EMBL" id="FOIC01000001">
    <property type="protein sequence ID" value="SES69746.1"/>
    <property type="molecule type" value="Genomic_DNA"/>
</dbReference>
<name>A0A1G6JU17_9EURY</name>
<dbReference type="InterPro" id="IPR000866">
    <property type="entry name" value="AhpC/TSA"/>
</dbReference>
<dbReference type="InterPro" id="IPR050553">
    <property type="entry name" value="Thioredoxin_ResA/DsbE_sf"/>
</dbReference>
<evidence type="ECO:0000313" key="4">
    <source>
        <dbReference type="EMBL" id="SES69746.1"/>
    </source>
</evidence>
<evidence type="ECO:0000259" key="2">
    <source>
        <dbReference type="PROSITE" id="PS51352"/>
    </source>
</evidence>
<dbReference type="PROSITE" id="PS51352">
    <property type="entry name" value="THIOREDOXIN_2"/>
    <property type="match status" value="1"/>
</dbReference>
<dbReference type="GO" id="GO:0016209">
    <property type="term" value="F:antioxidant activity"/>
    <property type="evidence" value="ECO:0007669"/>
    <property type="project" value="InterPro"/>
</dbReference>
<feature type="region of interest" description="Disordered" evidence="1">
    <location>
        <begin position="188"/>
        <end position="207"/>
    </location>
</feature>
<dbReference type="EMBL" id="FMZP01000002">
    <property type="protein sequence ID" value="SDC22269.1"/>
    <property type="molecule type" value="Genomic_DNA"/>
</dbReference>